<dbReference type="RefSeq" id="WP_125229044.1">
    <property type="nucleotide sequence ID" value="NZ_RQYT01000048.1"/>
</dbReference>
<proteinExistence type="predicted"/>
<comment type="caution">
    <text evidence="1">The sequence shown here is derived from an EMBL/GenBank/DDBJ whole genome shotgun (WGS) entry which is preliminary data.</text>
</comment>
<sequence>MRQLNAAARQLQELAQRLEPVELARALGAMSPAELAEAKAVDHITIGGPLGELKRMILQAWLGNRASWLAIQVNSWSMNEIVADDELRDLLVARLVDRGREWVQELLAEVTADPDHGSYAAPLLDPVLAALGLPEPTDKAYRLGRLRPWGSDESAAFEAVRRNLAGLPEQERAEMERLLITALTSTKYPGWRGGPLWLLAIVLVAELGATAKQTAAAITSGMVQWSDEALIPTVLAAIEARGEQFVADFVAAAVAKRAPSGFVALLDPLIRDHGLPLPQAPRYWEAWLRSDPLPRVGDRWQQRFLLALAQPNVLRTQLSKAELQERVRAGIAEVRQAEPIDDDALLLGLLRVVERGDKTSCQRIALHWLEALDLGPRIPAHRDRALAALASADAPVVTLVTNALLAGGPGDGGLSELAVVVLPRTQKGPREKVLKALSKLDSPTEELRGLVAATVHDPDTTIAALARELLAQWGEQAESPTPVTGLWRTPSRLEPEPVAEVEVPTEWPEDPTVEEQEQLLAAVVALAHRAGAGAVRQRVLPDDPGASERAVQTRLKQLLTGGQNRKLPSPERLSRLLMQWLADVTARLGQLPCLLATPSHRGLLVSWEAFRERAARYREAGVALVASDVAVALGRLDRATLPEDLSEFAQPIAGTRVDLAEVLRHWAGSEDQPLELTFLKPPREPIRWGDQKAPTRPRIQVTGAEAPCHDLLRLESGWAGPFEPMVTRDAWSCQLLPRVASRPAVEGLRLMEGLAAPWLSDVLDVVAVARPLPPVLTYAVLVLIGDARTRDRDEIAEALLRAWEEGRLSGDDLVEAWELPWRDHYPISEGRTLAVLQILAEAGALALTWPLMVHVAERHAAAEKISASATGWLETLLKHLPDVTAAGVAVELPNIVALAGRKGSSKAIRTAQEIAALLA</sequence>
<gene>
    <name evidence="1" type="ORF">EII35_13790</name>
</gene>
<evidence type="ECO:0000313" key="1">
    <source>
        <dbReference type="EMBL" id="RRD48237.1"/>
    </source>
</evidence>
<dbReference type="AlphaFoldDB" id="A0A3P1WR32"/>
<reference evidence="1 2" key="1">
    <citation type="submission" date="2018-11" db="EMBL/GenBank/DDBJ databases">
        <title>Genomes From Bacteria Associated with the Canine Oral Cavity: a Test Case for Automated Genome-Based Taxonomic Assignment.</title>
        <authorList>
            <person name="Coil D.A."/>
            <person name="Jospin G."/>
            <person name="Darling A.E."/>
            <person name="Wallis C."/>
            <person name="Davis I.J."/>
            <person name="Harris S."/>
            <person name="Eisen J.A."/>
            <person name="Holcombe L.J."/>
            <person name="O'Flynn C."/>
        </authorList>
    </citation>
    <scope>NUCLEOTIDE SEQUENCE [LARGE SCALE GENOMIC DNA]</scope>
    <source>
        <strain evidence="1 2">OH2822_COT-296</strain>
    </source>
</reference>
<protein>
    <submittedName>
        <fullName evidence="1">Uncharacterized protein</fullName>
    </submittedName>
</protein>
<dbReference type="Proteomes" id="UP000280935">
    <property type="component" value="Unassembled WGS sequence"/>
</dbReference>
<evidence type="ECO:0000313" key="2">
    <source>
        <dbReference type="Proteomes" id="UP000280935"/>
    </source>
</evidence>
<dbReference type="OrthoDB" id="9816707at2"/>
<accession>A0A3P1WR32</accession>
<name>A0A3P1WR32_9ACTN</name>
<organism evidence="1 2">
    <name type="scientific">Arachnia propionica</name>
    <dbReference type="NCBI Taxonomy" id="1750"/>
    <lineage>
        <taxon>Bacteria</taxon>
        <taxon>Bacillati</taxon>
        <taxon>Actinomycetota</taxon>
        <taxon>Actinomycetes</taxon>
        <taxon>Propionibacteriales</taxon>
        <taxon>Propionibacteriaceae</taxon>
        <taxon>Arachnia</taxon>
    </lineage>
</organism>
<dbReference type="EMBL" id="RQYT01000048">
    <property type="protein sequence ID" value="RRD48237.1"/>
    <property type="molecule type" value="Genomic_DNA"/>
</dbReference>